<dbReference type="AlphaFoldDB" id="W7TT58"/>
<dbReference type="Proteomes" id="UP000019335">
    <property type="component" value="Chromosome 16"/>
</dbReference>
<dbReference type="EMBL" id="AZIL01001507">
    <property type="protein sequence ID" value="EWM23746.1"/>
    <property type="molecule type" value="Genomic_DNA"/>
</dbReference>
<comment type="caution">
    <text evidence="2">The sequence shown here is derived from an EMBL/GenBank/DDBJ whole genome shotgun (WGS) entry which is preliminary data.</text>
</comment>
<accession>W7TT58</accession>
<name>W7TT58_9STRA</name>
<feature type="non-terminal residue" evidence="2">
    <location>
        <position position="1"/>
    </location>
</feature>
<evidence type="ECO:0000256" key="1">
    <source>
        <dbReference type="SAM" id="MobiDB-lite"/>
    </source>
</evidence>
<evidence type="ECO:0000313" key="2">
    <source>
        <dbReference type="EMBL" id="EWM23746.1"/>
    </source>
</evidence>
<reference evidence="2 3" key="1">
    <citation type="journal article" date="2014" name="Mol. Plant">
        <title>Chromosome Scale Genome Assembly and Transcriptome Profiling of Nannochloropsis gaditana in Nitrogen Depletion.</title>
        <authorList>
            <person name="Corteggiani Carpinelli E."/>
            <person name="Telatin A."/>
            <person name="Vitulo N."/>
            <person name="Forcato C."/>
            <person name="D'Angelo M."/>
            <person name="Schiavon R."/>
            <person name="Vezzi A."/>
            <person name="Giacometti G.M."/>
            <person name="Morosinotto T."/>
            <person name="Valle G."/>
        </authorList>
    </citation>
    <scope>NUCLEOTIDE SEQUENCE [LARGE SCALE GENOMIC DNA]</scope>
    <source>
        <strain evidence="2 3">B-31</strain>
    </source>
</reference>
<feature type="region of interest" description="Disordered" evidence="1">
    <location>
        <begin position="83"/>
        <end position="125"/>
    </location>
</feature>
<protein>
    <submittedName>
        <fullName evidence="2">Uncharacterized protein</fullName>
    </submittedName>
</protein>
<organism evidence="2 3">
    <name type="scientific">Nannochloropsis gaditana</name>
    <dbReference type="NCBI Taxonomy" id="72520"/>
    <lineage>
        <taxon>Eukaryota</taxon>
        <taxon>Sar</taxon>
        <taxon>Stramenopiles</taxon>
        <taxon>Ochrophyta</taxon>
        <taxon>Eustigmatophyceae</taxon>
        <taxon>Eustigmatales</taxon>
        <taxon>Monodopsidaceae</taxon>
        <taxon>Nannochloropsis</taxon>
    </lineage>
</organism>
<gene>
    <name evidence="2" type="ORF">Naga_101340g1</name>
</gene>
<evidence type="ECO:0000313" key="3">
    <source>
        <dbReference type="Proteomes" id="UP000019335"/>
    </source>
</evidence>
<proteinExistence type="predicted"/>
<sequence length="192" mass="20432">PSFLPFFLTPCPLSLGLFHTPSTSLPPSLPPSLRHDLEGARRGASCYSEGNYEGICGGGNAEEERGETYSSIQAIRATDGRRGEIETTTGDGLRRQVDGGGSAGRSGRQLAGIPERTGGQKGPCAGIPPSLPPSLHSFFPVSFPFFFPWWPLAPACQRDGHVHVACCVFASFYTLLARKVLSSMLTFFPGGS</sequence>
<keyword evidence="3" id="KW-1185">Reference proteome</keyword>